<protein>
    <submittedName>
        <fullName evidence="2">DUF2249 domain-containing protein</fullName>
    </submittedName>
</protein>
<gene>
    <name evidence="2" type="ORF">EXJ73_20185</name>
</gene>
<proteinExistence type="predicted"/>
<feature type="domain" description="DUF2249" evidence="1">
    <location>
        <begin position="10"/>
        <end position="77"/>
    </location>
</feature>
<evidence type="ECO:0000313" key="3">
    <source>
        <dbReference type="Proteomes" id="UP001152766"/>
    </source>
</evidence>
<dbReference type="RefSeq" id="WP_268153016.1">
    <property type="nucleotide sequence ID" value="NZ_JAPPUW010000018.1"/>
</dbReference>
<accession>A0A9X4LLL0</accession>
<dbReference type="Proteomes" id="UP001152766">
    <property type="component" value="Unassembled WGS sequence"/>
</dbReference>
<comment type="caution">
    <text evidence="2">The sequence shown here is derived from an EMBL/GenBank/DDBJ whole genome shotgun (WGS) entry which is preliminary data.</text>
</comment>
<evidence type="ECO:0000313" key="2">
    <source>
        <dbReference type="EMBL" id="MDG0864782.1"/>
    </source>
</evidence>
<dbReference type="EMBL" id="SGUG01000041">
    <property type="protein sequence ID" value="MDG0864782.1"/>
    <property type="molecule type" value="Genomic_DNA"/>
</dbReference>
<dbReference type="InterPro" id="IPR018720">
    <property type="entry name" value="DUF2249"/>
</dbReference>
<keyword evidence="3" id="KW-1185">Reference proteome</keyword>
<reference evidence="2" key="1">
    <citation type="submission" date="2019-02" db="EMBL/GenBank/DDBJ databases">
        <title>Draft genome of the type strain Pelomonas aquatica CCUG 52575T.</title>
        <authorList>
            <person name="Gomila M."/>
            <person name="Lalucat J."/>
        </authorList>
    </citation>
    <scope>NUCLEOTIDE SEQUENCE</scope>
    <source>
        <strain evidence="2">CCUG 52575</strain>
    </source>
</reference>
<dbReference type="AlphaFoldDB" id="A0A9X4LLL0"/>
<evidence type="ECO:0000259" key="1">
    <source>
        <dbReference type="Pfam" id="PF10006"/>
    </source>
</evidence>
<name>A0A9X4LLL0_9BURK</name>
<organism evidence="2 3">
    <name type="scientific">Pelomonas aquatica</name>
    <dbReference type="NCBI Taxonomy" id="431058"/>
    <lineage>
        <taxon>Bacteria</taxon>
        <taxon>Pseudomonadati</taxon>
        <taxon>Pseudomonadota</taxon>
        <taxon>Betaproteobacteria</taxon>
        <taxon>Burkholderiales</taxon>
        <taxon>Sphaerotilaceae</taxon>
        <taxon>Roseateles</taxon>
    </lineage>
</organism>
<dbReference type="Pfam" id="PF10006">
    <property type="entry name" value="DUF2249"/>
    <property type="match status" value="1"/>
</dbReference>
<sequence length="95" mass="10066">MASNPSPTPVDLRGLARESRPGRVQELLLALDAGGSAELIDDSDPNPLLLRLQRELPARFAWDAREVGAGVWQARLSRVAPAHGEGRCCGGCGGH</sequence>